<comment type="caution">
    <text evidence="1">The sequence shown here is derived from an EMBL/GenBank/DDBJ whole genome shotgun (WGS) entry which is preliminary data.</text>
</comment>
<dbReference type="RefSeq" id="WP_006189260.1">
    <property type="nucleotide sequence ID" value="NZ_ACYH01000047.1"/>
</dbReference>
<reference evidence="1 2" key="1">
    <citation type="submission" date="2009-07" db="EMBL/GenBank/DDBJ databases">
        <authorList>
            <person name="Madupu R."/>
            <person name="Sebastian Y."/>
            <person name="Durkin A.S."/>
            <person name="Torralba M."/>
            <person name="Methe B."/>
            <person name="Sutton G.G."/>
            <person name="Strausberg R.L."/>
            <person name="Nelson K.E."/>
        </authorList>
    </citation>
    <scope>NUCLEOTIDE SEQUENCE [LARGE SCALE GENOMIC DNA]</scope>
    <source>
        <strain evidence="1 2">ATCC 35580</strain>
    </source>
</reference>
<accession>C8PRP4</accession>
<dbReference type="eggNOG" id="ENOG5031CIY">
    <property type="taxonomic scope" value="Bacteria"/>
</dbReference>
<protein>
    <submittedName>
        <fullName evidence="1">Uncharacterized protein</fullName>
    </submittedName>
</protein>
<dbReference type="OrthoDB" id="361070at2"/>
<gene>
    <name evidence="1" type="ORF">TREVI0001_0027</name>
</gene>
<evidence type="ECO:0000313" key="2">
    <source>
        <dbReference type="Proteomes" id="UP000004509"/>
    </source>
</evidence>
<dbReference type="EMBL" id="ACYH01000047">
    <property type="protein sequence ID" value="EEV19897.1"/>
    <property type="molecule type" value="Genomic_DNA"/>
</dbReference>
<sequence length="283" mass="32096">MRALVCFFFYQYNAAYALHNIKITVVSKKFLKVQIIKGLSQITSFSILLLVQYCFAQPLLGNEKADRGMFDVSTAASFNIKKGLEPNIFYFDILGQYSCRFAEAAVGIQITSANTDVLLKALYTPLHNLRHKIGVGTTYHFSYLYTIGSIHDLLASFEYTLTLPDAFIFFAQTGYMYQWIRASVPHSRTIVISQPSITFAVHFTGIIKKEWYLGGGISSYERFLYPVFANPSFSIDLYYRSRGAQLPQGLYFGLEGILRYSDLFTFSGYPENVVIKSVIGMEL</sequence>
<name>C8PRP4_9SPIR</name>
<dbReference type="AlphaFoldDB" id="C8PRP4"/>
<evidence type="ECO:0000313" key="1">
    <source>
        <dbReference type="EMBL" id="EEV19897.1"/>
    </source>
</evidence>
<dbReference type="Proteomes" id="UP000004509">
    <property type="component" value="Unassembled WGS sequence"/>
</dbReference>
<organism evidence="1 2">
    <name type="scientific">Treponema vincentii ATCC 35580</name>
    <dbReference type="NCBI Taxonomy" id="596324"/>
    <lineage>
        <taxon>Bacteria</taxon>
        <taxon>Pseudomonadati</taxon>
        <taxon>Spirochaetota</taxon>
        <taxon>Spirochaetia</taxon>
        <taxon>Spirochaetales</taxon>
        <taxon>Treponemataceae</taxon>
        <taxon>Treponema</taxon>
    </lineage>
</organism>
<proteinExistence type="predicted"/>
<dbReference type="STRING" id="596324.TREVI0001_0027"/>